<keyword evidence="4" id="KW-1185">Reference proteome</keyword>
<dbReference type="EC" id="4.2.3.-" evidence="2"/>
<dbReference type="PANTHER" id="PTHR35201">
    <property type="entry name" value="TERPENE SYNTHASE"/>
    <property type="match status" value="1"/>
</dbReference>
<sequence length="346" mass="38433">MHADVVPPPFFCPFPEAVHPDAEELERRAIEWIDDVRVHRTARERARLIGSNSAEFYARFAPTGPTEHVLTAVLWVYWGFAFDDAWCDDGPCSDDPSRFLPMAGQVQRTVESGAAPAEPYAAALHTIVTRMRDQVSGTVTRRFTDAHRHWLQNVAWQVGNRAAGRMPTLPEYLTMRLGSSGGPPTTALLEIANAIEVPPPEMDSPAVRAVTEMTQLVAALDNDLQSFHKEMTETHTDQNIITVLCHHDRLDPAAALDAAVSIRDRVLLRLLDLRERARTGASEELRTYLDGLGHAIRGNIDWAATVPRYLAGAPGTPATSVRDQPNDPNPAPLPFPAFSWWWDRSL</sequence>
<comment type="cofactor">
    <cofactor evidence="2">
        <name>Mg(2+)</name>
        <dbReference type="ChEBI" id="CHEBI:18420"/>
    </cofactor>
</comment>
<dbReference type="RefSeq" id="WP_260189680.1">
    <property type="nucleotide sequence ID" value="NZ_JAFFZE010000004.1"/>
</dbReference>
<evidence type="ECO:0000313" key="3">
    <source>
        <dbReference type="EMBL" id="MCT2581906.1"/>
    </source>
</evidence>
<keyword evidence="2" id="KW-0460">Magnesium</keyword>
<reference evidence="3 4" key="1">
    <citation type="submission" date="2021-02" db="EMBL/GenBank/DDBJ databases">
        <title>Actinophytocola xerophila sp. nov., isolated from soil of cotton cropping field.</title>
        <authorList>
            <person name="Huang R."/>
            <person name="Chen X."/>
            <person name="Ge X."/>
            <person name="Liu W."/>
        </authorList>
    </citation>
    <scope>NUCLEOTIDE SEQUENCE [LARGE SCALE GENOMIC DNA]</scope>
    <source>
        <strain evidence="3 4">S1-96</strain>
    </source>
</reference>
<proteinExistence type="inferred from homology"/>
<dbReference type="SFLD" id="SFLDG01020">
    <property type="entry name" value="Terpene_Cyclase_Like_2"/>
    <property type="match status" value="1"/>
</dbReference>
<comment type="similarity">
    <text evidence="2">Belongs to the terpene synthase family.</text>
</comment>
<dbReference type="Gene3D" id="1.10.600.10">
    <property type="entry name" value="Farnesyl Diphosphate Synthase"/>
    <property type="match status" value="1"/>
</dbReference>
<evidence type="ECO:0000256" key="1">
    <source>
        <dbReference type="ARBA" id="ARBA00023239"/>
    </source>
</evidence>
<keyword evidence="2" id="KW-0479">Metal-binding</keyword>
<dbReference type="Proteomes" id="UP001156441">
    <property type="component" value="Unassembled WGS sequence"/>
</dbReference>
<comment type="caution">
    <text evidence="3">The sequence shown here is derived from an EMBL/GenBank/DDBJ whole genome shotgun (WGS) entry which is preliminary data.</text>
</comment>
<organism evidence="3 4">
    <name type="scientific">Actinophytocola gossypii</name>
    <dbReference type="NCBI Taxonomy" id="2812003"/>
    <lineage>
        <taxon>Bacteria</taxon>
        <taxon>Bacillati</taxon>
        <taxon>Actinomycetota</taxon>
        <taxon>Actinomycetes</taxon>
        <taxon>Pseudonocardiales</taxon>
        <taxon>Pseudonocardiaceae</taxon>
    </lineage>
</organism>
<evidence type="ECO:0000256" key="2">
    <source>
        <dbReference type="RuleBase" id="RU366034"/>
    </source>
</evidence>
<dbReference type="Pfam" id="PF19086">
    <property type="entry name" value="Terpene_syn_C_2"/>
    <property type="match status" value="1"/>
</dbReference>
<keyword evidence="1 2" id="KW-0456">Lyase</keyword>
<name>A0ABT2J2K6_9PSEU</name>
<dbReference type="PANTHER" id="PTHR35201:SF4">
    <property type="entry name" value="BETA-PINACENE SYNTHASE-RELATED"/>
    <property type="match status" value="1"/>
</dbReference>
<evidence type="ECO:0000313" key="4">
    <source>
        <dbReference type="Proteomes" id="UP001156441"/>
    </source>
</evidence>
<dbReference type="InterPro" id="IPR008949">
    <property type="entry name" value="Isoprenoid_synthase_dom_sf"/>
</dbReference>
<gene>
    <name evidence="3" type="ORF">JT362_02070</name>
</gene>
<dbReference type="SUPFAM" id="SSF48576">
    <property type="entry name" value="Terpenoid synthases"/>
    <property type="match status" value="1"/>
</dbReference>
<accession>A0ABT2J2K6</accession>
<dbReference type="EMBL" id="JAFFZE010000004">
    <property type="protein sequence ID" value="MCT2581906.1"/>
    <property type="molecule type" value="Genomic_DNA"/>
</dbReference>
<dbReference type="SFLD" id="SFLDS00005">
    <property type="entry name" value="Isoprenoid_Synthase_Type_I"/>
    <property type="match status" value="1"/>
</dbReference>
<dbReference type="InterPro" id="IPR034686">
    <property type="entry name" value="Terpene_cyclase-like_2"/>
</dbReference>
<protein>
    <recommendedName>
        <fullName evidence="2">Terpene synthase</fullName>
        <ecNumber evidence="2">4.2.3.-</ecNumber>
    </recommendedName>
</protein>